<evidence type="ECO:0000313" key="7">
    <source>
        <dbReference type="Proteomes" id="UP001217838"/>
    </source>
</evidence>
<keyword evidence="6" id="KW-0808">Transferase</keyword>
<dbReference type="GO" id="GO:0016301">
    <property type="term" value="F:kinase activity"/>
    <property type="evidence" value="ECO:0007669"/>
    <property type="project" value="UniProtKB-KW"/>
</dbReference>
<dbReference type="SUPFAM" id="SSF56112">
    <property type="entry name" value="Protein kinase-like (PK-like)"/>
    <property type="match status" value="1"/>
</dbReference>
<dbReference type="SUPFAM" id="SSF55874">
    <property type="entry name" value="ATPase domain of HSP90 chaperone/DNA topoisomerase II/histidine kinase"/>
    <property type="match status" value="1"/>
</dbReference>
<dbReference type="Gene3D" id="3.30.565.10">
    <property type="entry name" value="Histidine kinase-like ATPase, C-terminal domain"/>
    <property type="match status" value="1"/>
</dbReference>
<dbReference type="Gene3D" id="3.30.200.20">
    <property type="entry name" value="Phosphorylase Kinase, domain 1"/>
    <property type="match status" value="1"/>
</dbReference>
<dbReference type="Gene3D" id="3.30.450.40">
    <property type="match status" value="2"/>
</dbReference>
<evidence type="ECO:0000313" key="6">
    <source>
        <dbReference type="EMBL" id="MDC0667975.1"/>
    </source>
</evidence>
<dbReference type="InterPro" id="IPR005467">
    <property type="entry name" value="His_kinase_dom"/>
</dbReference>
<dbReference type="InterPro" id="IPR000719">
    <property type="entry name" value="Prot_kinase_dom"/>
</dbReference>
<comment type="caution">
    <text evidence="6">The sequence shown here is derived from an EMBL/GenBank/DDBJ whole genome shotgun (WGS) entry which is preliminary data.</text>
</comment>
<dbReference type="Gene3D" id="3.40.50.300">
    <property type="entry name" value="P-loop containing nucleotide triphosphate hydrolases"/>
    <property type="match status" value="1"/>
</dbReference>
<dbReference type="RefSeq" id="WP_271996611.1">
    <property type="nucleotide sequence ID" value="NZ_JAQNDN010000003.1"/>
</dbReference>
<dbReference type="Pfam" id="PF00069">
    <property type="entry name" value="Pkinase"/>
    <property type="match status" value="1"/>
</dbReference>
<dbReference type="Gene3D" id="1.10.510.10">
    <property type="entry name" value="Transferase(Phosphotransferase) domain 1"/>
    <property type="match status" value="1"/>
</dbReference>
<organism evidence="6 7">
    <name type="scientific">Nannocystis radixulma</name>
    <dbReference type="NCBI Taxonomy" id="2995305"/>
    <lineage>
        <taxon>Bacteria</taxon>
        <taxon>Pseudomonadati</taxon>
        <taxon>Myxococcota</taxon>
        <taxon>Polyangia</taxon>
        <taxon>Nannocystales</taxon>
        <taxon>Nannocystaceae</taxon>
        <taxon>Nannocystis</taxon>
    </lineage>
</organism>
<dbReference type="InterPro" id="IPR027417">
    <property type="entry name" value="P-loop_NTPase"/>
</dbReference>
<dbReference type="Pfam" id="PF02518">
    <property type="entry name" value="HATPase_c"/>
    <property type="match status" value="1"/>
</dbReference>
<dbReference type="PANTHER" id="PTHR43642">
    <property type="entry name" value="HYBRID SIGNAL TRANSDUCTION HISTIDINE KINASE G"/>
    <property type="match status" value="1"/>
</dbReference>
<evidence type="ECO:0000259" key="5">
    <source>
        <dbReference type="PROSITE" id="PS50109"/>
    </source>
</evidence>
<dbReference type="SUPFAM" id="SSF47384">
    <property type="entry name" value="Homodimeric domain of signal transducing histidine kinase"/>
    <property type="match status" value="1"/>
</dbReference>
<proteinExistence type="predicted"/>
<evidence type="ECO:0000256" key="3">
    <source>
        <dbReference type="ARBA" id="ARBA00022553"/>
    </source>
</evidence>
<dbReference type="InterPro" id="IPR003018">
    <property type="entry name" value="GAF"/>
</dbReference>
<dbReference type="Pfam" id="PF01590">
    <property type="entry name" value="GAF"/>
    <property type="match status" value="2"/>
</dbReference>
<dbReference type="InterPro" id="IPR011009">
    <property type="entry name" value="Kinase-like_dom_sf"/>
</dbReference>
<evidence type="ECO:0000256" key="2">
    <source>
        <dbReference type="ARBA" id="ARBA00012438"/>
    </source>
</evidence>
<dbReference type="SUPFAM" id="SSF52540">
    <property type="entry name" value="P-loop containing nucleoside triphosphate hydrolases"/>
    <property type="match status" value="1"/>
</dbReference>
<evidence type="ECO:0000259" key="4">
    <source>
        <dbReference type="PROSITE" id="PS50011"/>
    </source>
</evidence>
<dbReference type="InterPro" id="IPR053159">
    <property type="entry name" value="Hybrid_Histidine_Kinase"/>
</dbReference>
<dbReference type="SMART" id="SM00065">
    <property type="entry name" value="GAF"/>
    <property type="match status" value="2"/>
</dbReference>
<protein>
    <recommendedName>
        <fullName evidence="2">histidine kinase</fullName>
        <ecNumber evidence="2">2.7.13.3</ecNumber>
    </recommendedName>
</protein>
<gene>
    <name evidence="6" type="ORF">POL58_09520</name>
</gene>
<reference evidence="6 7" key="1">
    <citation type="submission" date="2022-11" db="EMBL/GenBank/DDBJ databases">
        <title>Minimal conservation of predation-associated metabolite biosynthetic gene clusters underscores biosynthetic potential of Myxococcota including descriptions for ten novel species: Archangium lansinium sp. nov., Myxococcus landrumus sp. nov., Nannocystis bai.</title>
        <authorList>
            <person name="Ahearne A."/>
            <person name="Stevens C."/>
            <person name="Dowd S."/>
        </authorList>
    </citation>
    <scope>NUCLEOTIDE SEQUENCE [LARGE SCALE GENOMIC DNA]</scope>
    <source>
        <strain evidence="6 7">NCELM</strain>
    </source>
</reference>
<dbReference type="PROSITE" id="PS00108">
    <property type="entry name" value="PROTEIN_KINASE_ST"/>
    <property type="match status" value="1"/>
</dbReference>
<dbReference type="Pfam" id="PF13191">
    <property type="entry name" value="AAA_16"/>
    <property type="match status" value="1"/>
</dbReference>
<dbReference type="InterPro" id="IPR003594">
    <property type="entry name" value="HATPase_dom"/>
</dbReference>
<name>A0ABT5B2S9_9BACT</name>
<dbReference type="CDD" id="cd00082">
    <property type="entry name" value="HisKA"/>
    <property type="match status" value="1"/>
</dbReference>
<dbReference type="PROSITE" id="PS50109">
    <property type="entry name" value="HIS_KIN"/>
    <property type="match status" value="1"/>
</dbReference>
<dbReference type="InterPro" id="IPR036097">
    <property type="entry name" value="HisK_dim/P_sf"/>
</dbReference>
<dbReference type="SUPFAM" id="SSF55781">
    <property type="entry name" value="GAF domain-like"/>
    <property type="match status" value="2"/>
</dbReference>
<dbReference type="EMBL" id="JAQNDN010000003">
    <property type="protein sequence ID" value="MDC0667975.1"/>
    <property type="molecule type" value="Genomic_DNA"/>
</dbReference>
<dbReference type="InterPro" id="IPR003661">
    <property type="entry name" value="HisK_dim/P_dom"/>
</dbReference>
<dbReference type="InterPro" id="IPR008271">
    <property type="entry name" value="Ser/Thr_kinase_AS"/>
</dbReference>
<dbReference type="SMART" id="SM00387">
    <property type="entry name" value="HATPase_c"/>
    <property type="match status" value="1"/>
</dbReference>
<dbReference type="Pfam" id="PF00512">
    <property type="entry name" value="HisKA"/>
    <property type="match status" value="1"/>
</dbReference>
<feature type="domain" description="Protein kinase" evidence="4">
    <location>
        <begin position="7"/>
        <end position="269"/>
    </location>
</feature>
<dbReference type="Gene3D" id="1.10.287.130">
    <property type="match status" value="1"/>
</dbReference>
<comment type="catalytic activity">
    <reaction evidence="1">
        <text>ATP + protein L-histidine = ADP + protein N-phospho-L-histidine.</text>
        <dbReference type="EC" id="2.7.13.3"/>
    </reaction>
</comment>
<dbReference type="PROSITE" id="PS50011">
    <property type="entry name" value="PROTEIN_KINASE_DOM"/>
    <property type="match status" value="1"/>
</dbReference>
<dbReference type="EC" id="2.7.13.3" evidence="2"/>
<dbReference type="SMART" id="SM00220">
    <property type="entry name" value="S_TKc"/>
    <property type="match status" value="1"/>
</dbReference>
<dbReference type="CDD" id="cd14014">
    <property type="entry name" value="STKc_PknB_like"/>
    <property type="match status" value="1"/>
</dbReference>
<dbReference type="InterPro" id="IPR041664">
    <property type="entry name" value="AAA_16"/>
</dbReference>
<dbReference type="InterPro" id="IPR004358">
    <property type="entry name" value="Sig_transdc_His_kin-like_C"/>
</dbReference>
<sequence length="1886" mass="207770">MHPSAPYTITELLSRGGKNVLYRAVRNADGRRVVLKVLDAQRSRPEDRERLKHEYELGQQLDTPAVVRALALDAYQGMPALVMEDFGGQPLDALLGAPLAVDRFLPLAIGMARALAELHEQGVVHKDLKPHNILVNLATGEIKIADFGLASRLPREHRPPQPAGLIEGSLPYLSPEQTGRTNRAIDSRADLYSLGVTFHQMLTGELPFAAKDPVGWVHCHVARAPPSVADSVPEVPETLARIVLKLLSKMPEDRYQHARGLRSDLERCLAEWRDRGIIDPFPLGERDASGRLQLPEKLYGRAAERALLLQALGRVIDAGTPELLLVSGYSGIGKSALVRELQAPVGRARGAFISGKFDQYKREIPYATLVQAFGELVLEILAESEPQIAAWRQRLHDALGAHGQLIADVIPQVELVIGRQPPALELPPAEAQHRFRLVFRRFIGVFAQEEHPLVLFLDDLQWADSASLGLLADLVTHAEVRHILVVGAFRDNEVTPSHPLALTVDDARRAGVRVTDIVLGPIAQEDLGVFLAEALHCRPEEAAPLAALVHEKTAGNPFFAIQFVNSLEEEGLIEFDGVTGAFRWDIAEIRKQSFTDNVVELMVGKLKRLAPATQEALKQLACLGNIAEDAHLTLLQGGSEQDAQAALAEAVHAGLVLCMPGAYKFLHDRVQEAAYSLIPAGERAAMHLGIGRQLASHTPPEELAEKIFEVVNQLDRGAALITSPAERERVAELNLIAGKRAKGSTAYASALTYFAAGAALLLGDSWERRYDLAFALEFHRAECEFLTGELTAAEQRLSTLSPRAGNLVDSAAVTCVRMALYLTLDRSDRTIEVCLEYLRRVGVQWSPHPAEDEVRQEYERLWRKLGSRAIEELIDLPPLTDAAIRATMDVLMEALPPAMFSDNNLLFLVIGRMGNLSLEHGNCDASSYAYVWIGMILGPHFGDYRAAFRFGKLGFDLVETRGLDRFKARVYMAFWHSVNPWTRHVRTGLEWMRRAFEAAQEAGDLTFAAYVCMTSLTDLLFAGEPLGDVQREAERGLEFVRKARYGLIVDSIMGQLRLVRTLRGLTPDFGAFDDAEFDEGRFERHLESDLRLAFATCLYWTNKLQARYFAGDHVAAAGAAAKAEPLLWSQPSQLEVAEYHFFSALTHAAQYDAASSDERPRHLAALAAHHQQIEVWAENCPDNFTNRAALCAAELARIGGRELDAMRLYEQAIRSARDNGFVHNEALAHELAARFYRARGFDDIADTYLRNARAGYARWGADGKVKQIDQQHPRPFEPRALAPTATVAVRPVELDLYSVTKASQTISGELVLDKLVRMLLEVVLEQGGAQRACLVLCHDRNLSIEAEATLEENGAVTAVIEPVPLASSGHVPVSLVRYVERTKQRVILSDAAADAGKFAGDAYFARQRARSVLCLPILRQTGVVGLLYLENNLLAGAFTPERLAALALLATQAAISLDNALLLAKERAARDAAEDEKRRSAFLAEAGALLAESLDYEKTFAHLAKLCVRGLADWCAIDVVEGREIRRLVAAHRDPAMEPIVREIQRRYPPRWDLPHPAVTVLRTHEPLLTPELPDEVLRAICHDEEHVRLARALGTGTGLSVPLIARGQAFGVLSLASAAPGRRYGPVDFELAQEVARRAAMALDNARLYRASQEAVRVRNEFLTVASHELNTPMTSLMLAIEALRRAALPGRAMDPQTASRMLELVSRQGERLTRLINDLLDISRIETAPLPLALADVDLGTLVHEVVDRFEVDLSRARCEVSIHDDVPVVGRWDRSRIDRVVSNLLANAIKFGAGSPIEIYIGAEGGVVRLAVRDHGIGIDPDMCERIFERFERGVSERHYGGLGLGLYICRRIVEDHGGSIRCESQLGAGATFIVELPSAGPP</sequence>
<keyword evidence="6" id="KW-0418">Kinase</keyword>
<dbReference type="InterPro" id="IPR029016">
    <property type="entry name" value="GAF-like_dom_sf"/>
</dbReference>
<dbReference type="PRINTS" id="PR00344">
    <property type="entry name" value="BCTRLSENSOR"/>
</dbReference>
<accession>A0ABT5B2S9</accession>
<keyword evidence="7" id="KW-1185">Reference proteome</keyword>
<dbReference type="InterPro" id="IPR036890">
    <property type="entry name" value="HATPase_C_sf"/>
</dbReference>
<evidence type="ECO:0000256" key="1">
    <source>
        <dbReference type="ARBA" id="ARBA00000085"/>
    </source>
</evidence>
<dbReference type="PANTHER" id="PTHR43642:SF1">
    <property type="entry name" value="HYBRID SIGNAL TRANSDUCTION HISTIDINE KINASE G"/>
    <property type="match status" value="1"/>
</dbReference>
<keyword evidence="3" id="KW-0597">Phosphoprotein</keyword>
<dbReference type="Proteomes" id="UP001217838">
    <property type="component" value="Unassembled WGS sequence"/>
</dbReference>
<feature type="domain" description="Histidine kinase" evidence="5">
    <location>
        <begin position="1666"/>
        <end position="1884"/>
    </location>
</feature>
<dbReference type="SMART" id="SM00388">
    <property type="entry name" value="HisKA"/>
    <property type="match status" value="1"/>
</dbReference>
<dbReference type="CDD" id="cd00075">
    <property type="entry name" value="HATPase"/>
    <property type="match status" value="1"/>
</dbReference>